<dbReference type="EMBL" id="JAVRHS010000006">
    <property type="protein sequence ID" value="MDT0576302.1"/>
    <property type="molecule type" value="Genomic_DNA"/>
</dbReference>
<organism evidence="1 2">
    <name type="scientific">Croceicoccus esteveae</name>
    <dbReference type="NCBI Taxonomy" id="3075597"/>
    <lineage>
        <taxon>Bacteria</taxon>
        <taxon>Pseudomonadati</taxon>
        <taxon>Pseudomonadota</taxon>
        <taxon>Alphaproteobacteria</taxon>
        <taxon>Sphingomonadales</taxon>
        <taxon>Erythrobacteraceae</taxon>
        <taxon>Croceicoccus</taxon>
    </lineage>
</organism>
<accession>A0ABU2ZLJ7</accession>
<dbReference type="InterPro" id="IPR032710">
    <property type="entry name" value="NTF2-like_dom_sf"/>
</dbReference>
<sequence length="52" mass="5711">MKDGRETTNDVVGVFDLDEAGRIVSWREYCDGLDCAGLLGINDKAMRSIMCA</sequence>
<keyword evidence="2" id="KW-1185">Reference proteome</keyword>
<gene>
    <name evidence="1" type="ORF">RM533_08890</name>
</gene>
<evidence type="ECO:0008006" key="3">
    <source>
        <dbReference type="Google" id="ProtNLM"/>
    </source>
</evidence>
<evidence type="ECO:0000313" key="1">
    <source>
        <dbReference type="EMBL" id="MDT0576302.1"/>
    </source>
</evidence>
<comment type="caution">
    <text evidence="1">The sequence shown here is derived from an EMBL/GenBank/DDBJ whole genome shotgun (WGS) entry which is preliminary data.</text>
</comment>
<dbReference type="SUPFAM" id="SSF54427">
    <property type="entry name" value="NTF2-like"/>
    <property type="match status" value="1"/>
</dbReference>
<dbReference type="Proteomes" id="UP001259803">
    <property type="component" value="Unassembled WGS sequence"/>
</dbReference>
<protein>
    <recommendedName>
        <fullName evidence="3">Limonene-1,2-epoxide hydrolase domain-containing protein</fullName>
    </recommendedName>
</protein>
<name>A0ABU2ZLJ7_9SPHN</name>
<dbReference type="Gene3D" id="3.10.450.50">
    <property type="match status" value="1"/>
</dbReference>
<evidence type="ECO:0000313" key="2">
    <source>
        <dbReference type="Proteomes" id="UP001259803"/>
    </source>
</evidence>
<reference evidence="1 2" key="1">
    <citation type="submission" date="2023-09" db="EMBL/GenBank/DDBJ databases">
        <authorList>
            <person name="Rey-Velasco X."/>
        </authorList>
    </citation>
    <scope>NUCLEOTIDE SEQUENCE [LARGE SCALE GENOMIC DNA]</scope>
    <source>
        <strain evidence="1 2">F390</strain>
    </source>
</reference>
<dbReference type="RefSeq" id="WP_311340880.1">
    <property type="nucleotide sequence ID" value="NZ_JAVRHS010000006.1"/>
</dbReference>
<proteinExistence type="predicted"/>